<dbReference type="Proteomes" id="UP000693738">
    <property type="component" value="Unassembled WGS sequence"/>
</dbReference>
<dbReference type="InterPro" id="IPR017937">
    <property type="entry name" value="Thioredoxin_CS"/>
</dbReference>
<dbReference type="Pfam" id="PF06201">
    <property type="entry name" value="PITH"/>
    <property type="match status" value="1"/>
</dbReference>
<feature type="compositionally biased region" description="Gly residues" evidence="3">
    <location>
        <begin position="119"/>
        <end position="129"/>
    </location>
</feature>
<evidence type="ECO:0000313" key="7">
    <source>
        <dbReference type="Proteomes" id="UP000693738"/>
    </source>
</evidence>
<dbReference type="AlphaFoldDB" id="A0A8J2IH73"/>
<dbReference type="InterPro" id="IPR005746">
    <property type="entry name" value="Thioredoxin"/>
</dbReference>
<dbReference type="GO" id="GO:0015035">
    <property type="term" value="F:protein-disulfide reductase activity"/>
    <property type="evidence" value="ECO:0007669"/>
    <property type="project" value="InterPro"/>
</dbReference>
<name>A0A8J2IH73_FUSEQ</name>
<sequence length="339" mass="36935">MSQNVVSIASKAQFDSLLKSSRIVVADFWAEWCGPCQQIAPVYESLAEALSRPNVVTFVKVNSDNQTDLAREYSISSLPTFLVFRDGKQIDKVQGADPQKLKAIVQKLASEVESLGESSGSGPGSGGPNWKGAEIPRGYSDITDQIELRDLEVLNADEAAGGARDLFDGKKPSGLSNGKGTAKDYVQSGADDQLLVFIPFQAIVKLHTLQASVSVLCLVRTLLTCMLQLTSLPPKDDEDVMRPGTVHLYINRTHNLDFSEADDTEPTQAIEIGPEDWNDDGTVNLSLRYVKFQKTSSLVIYVQQGEGDGETVRLDRVRLIGEAGAKRDMGKLQKVGDEE</sequence>
<comment type="similarity">
    <text evidence="1">Belongs to the thioredoxin family.</text>
</comment>
<protein>
    <recommendedName>
        <fullName evidence="8">Thioredoxin</fullName>
    </recommendedName>
</protein>
<feature type="domain" description="Thioredoxin" evidence="4">
    <location>
        <begin position="1"/>
        <end position="110"/>
    </location>
</feature>
<evidence type="ECO:0008006" key="8">
    <source>
        <dbReference type="Google" id="ProtNLM"/>
    </source>
</evidence>
<organism evidence="6 7">
    <name type="scientific">Fusarium equiseti</name>
    <name type="common">Fusarium scirpi</name>
    <dbReference type="NCBI Taxonomy" id="61235"/>
    <lineage>
        <taxon>Eukaryota</taxon>
        <taxon>Fungi</taxon>
        <taxon>Dikarya</taxon>
        <taxon>Ascomycota</taxon>
        <taxon>Pezizomycotina</taxon>
        <taxon>Sordariomycetes</taxon>
        <taxon>Hypocreomycetidae</taxon>
        <taxon>Hypocreales</taxon>
        <taxon>Nectriaceae</taxon>
        <taxon>Fusarium</taxon>
        <taxon>Fusarium incarnatum-equiseti species complex</taxon>
    </lineage>
</organism>
<dbReference type="CDD" id="cd02947">
    <property type="entry name" value="TRX_family"/>
    <property type="match status" value="1"/>
</dbReference>
<dbReference type="InterPro" id="IPR013766">
    <property type="entry name" value="Thioredoxin_domain"/>
</dbReference>
<proteinExistence type="inferred from homology"/>
<evidence type="ECO:0000256" key="1">
    <source>
        <dbReference type="ARBA" id="ARBA00008987"/>
    </source>
</evidence>
<dbReference type="InterPro" id="IPR010400">
    <property type="entry name" value="PITH_dom"/>
</dbReference>
<keyword evidence="2" id="KW-1015">Disulfide bond</keyword>
<gene>
    <name evidence="6" type="ORF">FEQUK3_LOCUS2670</name>
</gene>
<evidence type="ECO:0000259" key="4">
    <source>
        <dbReference type="PROSITE" id="PS51352"/>
    </source>
</evidence>
<feature type="domain" description="PITH" evidence="5">
    <location>
        <begin position="131"/>
        <end position="339"/>
    </location>
</feature>
<reference evidence="6" key="1">
    <citation type="submission" date="2021-05" db="EMBL/GenBank/DDBJ databases">
        <authorList>
            <person name="Khan N."/>
        </authorList>
    </citation>
    <scope>NUCLEOTIDE SEQUENCE</scope>
</reference>
<dbReference type="PANTHER" id="PTHR46115">
    <property type="entry name" value="THIOREDOXIN-LIKE PROTEIN 1"/>
    <property type="match status" value="1"/>
</dbReference>
<evidence type="ECO:0000313" key="6">
    <source>
        <dbReference type="EMBL" id="CAG7556968.1"/>
    </source>
</evidence>
<accession>A0A8J2IH73</accession>
<dbReference type="Pfam" id="PF00085">
    <property type="entry name" value="Thioredoxin"/>
    <property type="match status" value="1"/>
</dbReference>
<evidence type="ECO:0000256" key="3">
    <source>
        <dbReference type="SAM" id="MobiDB-lite"/>
    </source>
</evidence>
<feature type="region of interest" description="Disordered" evidence="3">
    <location>
        <begin position="115"/>
        <end position="134"/>
    </location>
</feature>
<evidence type="ECO:0000256" key="2">
    <source>
        <dbReference type="ARBA" id="ARBA00023157"/>
    </source>
</evidence>
<dbReference type="EMBL" id="CAJSTJ010000111">
    <property type="protein sequence ID" value="CAG7556968.1"/>
    <property type="molecule type" value="Genomic_DNA"/>
</dbReference>
<dbReference type="NCBIfam" id="TIGR01068">
    <property type="entry name" value="thioredoxin"/>
    <property type="match status" value="1"/>
</dbReference>
<evidence type="ECO:0000259" key="5">
    <source>
        <dbReference type="PROSITE" id="PS51532"/>
    </source>
</evidence>
<dbReference type="PROSITE" id="PS00194">
    <property type="entry name" value="THIOREDOXIN_1"/>
    <property type="match status" value="1"/>
</dbReference>
<dbReference type="PROSITE" id="PS51532">
    <property type="entry name" value="PITH"/>
    <property type="match status" value="1"/>
</dbReference>
<comment type="caution">
    <text evidence="6">The sequence shown here is derived from an EMBL/GenBank/DDBJ whole genome shotgun (WGS) entry which is preliminary data.</text>
</comment>
<dbReference type="PROSITE" id="PS51352">
    <property type="entry name" value="THIOREDOXIN_2"/>
    <property type="match status" value="1"/>
</dbReference>